<dbReference type="InParanoid" id="A0A2P6MNP9"/>
<name>A0A2P6MNP9_9EUKA</name>
<reference evidence="1 2" key="1">
    <citation type="journal article" date="2018" name="Genome Biol. Evol.">
        <title>Multiple Roots of Fruiting Body Formation in Amoebozoa.</title>
        <authorList>
            <person name="Hillmann F."/>
            <person name="Forbes G."/>
            <person name="Novohradska S."/>
            <person name="Ferling I."/>
            <person name="Riege K."/>
            <person name="Groth M."/>
            <person name="Westermann M."/>
            <person name="Marz M."/>
            <person name="Spaller T."/>
            <person name="Winckler T."/>
            <person name="Schaap P."/>
            <person name="Glockner G."/>
        </authorList>
    </citation>
    <scope>NUCLEOTIDE SEQUENCE [LARGE SCALE GENOMIC DNA]</scope>
    <source>
        <strain evidence="1 2">Jena</strain>
    </source>
</reference>
<keyword evidence="2" id="KW-1185">Reference proteome</keyword>
<dbReference type="AlphaFoldDB" id="A0A2P6MNP9"/>
<accession>A0A2P6MNP9</accession>
<gene>
    <name evidence="1" type="ORF">PROFUN_16387</name>
</gene>
<protein>
    <submittedName>
        <fullName evidence="1">Uncharacterized protein</fullName>
    </submittedName>
</protein>
<evidence type="ECO:0000313" key="1">
    <source>
        <dbReference type="EMBL" id="PRP73327.1"/>
    </source>
</evidence>
<sequence length="86" mass="10287">MIEEKEKEYKAEMKRVQIECKNKTDGRPEKRHDLLNMEQQRCNKSGDNLDESQQLQSAVCRCKFQKQKYLRNSPASPDTLAERIWR</sequence>
<dbReference type="Proteomes" id="UP000241769">
    <property type="component" value="Unassembled WGS sequence"/>
</dbReference>
<comment type="caution">
    <text evidence="1">The sequence shown here is derived from an EMBL/GenBank/DDBJ whole genome shotgun (WGS) entry which is preliminary data.</text>
</comment>
<proteinExistence type="predicted"/>
<organism evidence="1 2">
    <name type="scientific">Planoprotostelium fungivorum</name>
    <dbReference type="NCBI Taxonomy" id="1890364"/>
    <lineage>
        <taxon>Eukaryota</taxon>
        <taxon>Amoebozoa</taxon>
        <taxon>Evosea</taxon>
        <taxon>Variosea</taxon>
        <taxon>Cavosteliida</taxon>
        <taxon>Cavosteliaceae</taxon>
        <taxon>Planoprotostelium</taxon>
    </lineage>
</organism>
<evidence type="ECO:0000313" key="2">
    <source>
        <dbReference type="Proteomes" id="UP000241769"/>
    </source>
</evidence>
<dbReference type="EMBL" id="MDYQ01000627">
    <property type="protein sequence ID" value="PRP73327.1"/>
    <property type="molecule type" value="Genomic_DNA"/>
</dbReference>